<dbReference type="FunFam" id="3.40.50.300:FF:000013">
    <property type="entry name" value="PhoH family ATPase"/>
    <property type="match status" value="1"/>
</dbReference>
<feature type="domain" description="PhoH-like protein" evidence="8">
    <location>
        <begin position="123"/>
        <end position="326"/>
    </location>
</feature>
<reference evidence="9 10" key="1">
    <citation type="journal article" date="2015" name="Stand. Genomic Sci.">
        <title>Genomic Encyclopedia of Bacterial and Archaeal Type Strains, Phase III: the genomes of soil and plant-associated and newly described type strains.</title>
        <authorList>
            <person name="Whitman W.B."/>
            <person name="Woyke T."/>
            <person name="Klenk H.P."/>
            <person name="Zhou Y."/>
            <person name="Lilburn T.G."/>
            <person name="Beck B.J."/>
            <person name="De Vos P."/>
            <person name="Vandamme P."/>
            <person name="Eisen J.A."/>
            <person name="Garrity G."/>
            <person name="Hugenholtz P."/>
            <person name="Kyrpides N.C."/>
        </authorList>
    </citation>
    <scope>NUCLEOTIDE SEQUENCE [LARGE SCALE GENOMIC DNA]</scope>
    <source>
        <strain evidence="9 10">CGMCC 1.10822</strain>
    </source>
</reference>
<evidence type="ECO:0000313" key="10">
    <source>
        <dbReference type="Proteomes" id="UP000318431"/>
    </source>
</evidence>
<dbReference type="GO" id="GO:0005829">
    <property type="term" value="C:cytosol"/>
    <property type="evidence" value="ECO:0007669"/>
    <property type="project" value="TreeGrafter"/>
</dbReference>
<evidence type="ECO:0000313" key="9">
    <source>
        <dbReference type="EMBL" id="TWI64238.1"/>
    </source>
</evidence>
<accession>A0A562R599</accession>
<evidence type="ECO:0000256" key="6">
    <source>
        <dbReference type="ARBA" id="ARBA00039970"/>
    </source>
</evidence>
<proteinExistence type="inferred from homology"/>
<evidence type="ECO:0000256" key="1">
    <source>
        <dbReference type="ARBA" id="ARBA00004496"/>
    </source>
</evidence>
<dbReference type="InterPro" id="IPR003714">
    <property type="entry name" value="PhoH"/>
</dbReference>
<dbReference type="PANTHER" id="PTHR30473:SF1">
    <property type="entry name" value="PHOH-LIKE PROTEIN"/>
    <property type="match status" value="1"/>
</dbReference>
<evidence type="ECO:0000256" key="2">
    <source>
        <dbReference type="ARBA" id="ARBA00010393"/>
    </source>
</evidence>
<sequence>MKTKTPVQPHYFTPEPLDNTRLANLCGPLDENLRQISAALDVTIFRRGEKFIVTGTNAERAVQILEKFYAVADKAVPIEEVQLGLVEQRTSAAKADADDGAEEPPFNDPEIASPALKTRRSDLRGRTPHQIRYLRNILEHDISFGVGPAGTGKTYLAVACAVDALERDAVKRIILCRPAVEAGERLGFLPGDMNQKVDPYLRPLYDALYDLLGFDRTQKMFEKQVIEIAPLAYMRGRTLNHAFVILDEAQNTTVEQMKMFLTRIGFGSKAVVTGDVTQVDLAKSQKSGLVDAVQVLHDVRGIAFSHFSSEDVVRHPLVARIVDAYDAAQQNTADIAPLLTTVKTRNVRKK</sequence>
<protein>
    <recommendedName>
        <fullName evidence="6">PhoH-like protein</fullName>
    </recommendedName>
</protein>
<dbReference type="RefSeq" id="WP_145649907.1">
    <property type="nucleotide sequence ID" value="NZ_VLLB01000005.1"/>
</dbReference>
<feature type="region of interest" description="Disordered" evidence="7">
    <location>
        <begin position="94"/>
        <end position="119"/>
    </location>
</feature>
<dbReference type="Pfam" id="PF02562">
    <property type="entry name" value="PhoH"/>
    <property type="match status" value="1"/>
</dbReference>
<dbReference type="OrthoDB" id="9766527at2"/>
<keyword evidence="4" id="KW-0547">Nucleotide-binding</keyword>
<dbReference type="InterPro" id="IPR051451">
    <property type="entry name" value="PhoH2-like"/>
</dbReference>
<organism evidence="9 10">
    <name type="scientific">Pseudoduganella lurida</name>
    <dbReference type="NCBI Taxonomy" id="1036180"/>
    <lineage>
        <taxon>Bacteria</taxon>
        <taxon>Pseudomonadati</taxon>
        <taxon>Pseudomonadota</taxon>
        <taxon>Betaproteobacteria</taxon>
        <taxon>Burkholderiales</taxon>
        <taxon>Oxalobacteraceae</taxon>
        <taxon>Telluria group</taxon>
        <taxon>Pseudoduganella</taxon>
    </lineage>
</organism>
<keyword evidence="10" id="KW-1185">Reference proteome</keyword>
<evidence type="ECO:0000256" key="4">
    <source>
        <dbReference type="ARBA" id="ARBA00022741"/>
    </source>
</evidence>
<dbReference type="PANTHER" id="PTHR30473">
    <property type="entry name" value="PROTEIN PHOH"/>
    <property type="match status" value="1"/>
</dbReference>
<keyword evidence="5" id="KW-0067">ATP-binding</keyword>
<dbReference type="EMBL" id="VLLB01000005">
    <property type="protein sequence ID" value="TWI64238.1"/>
    <property type="molecule type" value="Genomic_DNA"/>
</dbReference>
<dbReference type="Proteomes" id="UP000318431">
    <property type="component" value="Unassembled WGS sequence"/>
</dbReference>
<dbReference type="AlphaFoldDB" id="A0A562R599"/>
<dbReference type="Gene3D" id="3.40.50.300">
    <property type="entry name" value="P-loop containing nucleotide triphosphate hydrolases"/>
    <property type="match status" value="1"/>
</dbReference>
<evidence type="ECO:0000256" key="5">
    <source>
        <dbReference type="ARBA" id="ARBA00022840"/>
    </source>
</evidence>
<gene>
    <name evidence="9" type="ORF">IP91_03004</name>
</gene>
<evidence type="ECO:0000256" key="7">
    <source>
        <dbReference type="SAM" id="MobiDB-lite"/>
    </source>
</evidence>
<evidence type="ECO:0000256" key="3">
    <source>
        <dbReference type="ARBA" id="ARBA00022490"/>
    </source>
</evidence>
<comment type="similarity">
    <text evidence="2">Belongs to the PhoH family.</text>
</comment>
<comment type="caution">
    <text evidence="9">The sequence shown here is derived from an EMBL/GenBank/DDBJ whole genome shotgun (WGS) entry which is preliminary data.</text>
</comment>
<dbReference type="InterPro" id="IPR027417">
    <property type="entry name" value="P-loop_NTPase"/>
</dbReference>
<dbReference type="SUPFAM" id="SSF52540">
    <property type="entry name" value="P-loop containing nucleoside triphosphate hydrolases"/>
    <property type="match status" value="1"/>
</dbReference>
<dbReference type="GO" id="GO:0005524">
    <property type="term" value="F:ATP binding"/>
    <property type="evidence" value="ECO:0007669"/>
    <property type="project" value="UniProtKB-KW"/>
</dbReference>
<evidence type="ECO:0000259" key="8">
    <source>
        <dbReference type="Pfam" id="PF02562"/>
    </source>
</evidence>
<comment type="subcellular location">
    <subcellularLocation>
        <location evidence="1">Cytoplasm</location>
    </subcellularLocation>
</comment>
<keyword evidence="3" id="KW-0963">Cytoplasm</keyword>
<name>A0A562R599_9BURK</name>